<dbReference type="PANTHER" id="PTHR12121:SF100">
    <property type="entry name" value="POLY(A)-SPECIFIC RIBONUCLEASE"/>
    <property type="match status" value="1"/>
</dbReference>
<proteinExistence type="predicted"/>
<name>A7T1G7_NEMVE</name>
<dbReference type="PhylomeDB" id="A7T1G7"/>
<dbReference type="SUPFAM" id="SSF56219">
    <property type="entry name" value="DNase I-like"/>
    <property type="match status" value="1"/>
</dbReference>
<evidence type="ECO:0000313" key="1">
    <source>
        <dbReference type="EMBL" id="EDO30198.1"/>
    </source>
</evidence>
<accession>A7T1G7</accession>
<organism evidence="1 2">
    <name type="scientific">Nematostella vectensis</name>
    <name type="common">Starlet sea anemone</name>
    <dbReference type="NCBI Taxonomy" id="45351"/>
    <lineage>
        <taxon>Eukaryota</taxon>
        <taxon>Metazoa</taxon>
        <taxon>Cnidaria</taxon>
        <taxon>Anthozoa</taxon>
        <taxon>Hexacorallia</taxon>
        <taxon>Actiniaria</taxon>
        <taxon>Edwardsiidae</taxon>
        <taxon>Nematostella</taxon>
    </lineage>
</organism>
<gene>
    <name evidence="1" type="ORF">NEMVEDRAFT_v1g220915</name>
</gene>
<dbReference type="AlphaFoldDB" id="A7T1G7"/>
<sequence>MVRIKEPVALFQNVILCATEEIARAIHDRGEPITAYLQRILMRLNVEQWDFIVSAQAEQIAKTFLDKLVDETDEEKITEERIINELYQIAKGIKRWLKRGLHYAKDIAVKIIDIETQRKIGEWLPLVRENFKVFATIFATVTATEAGRLVLQWVQSGSITFIVRAQSLAALKELWSMYQTGELKRRFQEAFAKISDGQEIKFSVFIDENEYRSICLNLVHLSRAVCPAPPERQWIQLVPERPRHRSSGNFSVMCFNVLCDKYCTSQQYGYCPTWALNWDYRKTAIMKEILHYGADIVSLQDYYSAFRKAAFDKWLRSRFKVTLKIADKCE</sequence>
<protein>
    <recommendedName>
        <fullName evidence="3">Endonuclease/exonuclease/phosphatase domain-containing protein</fullName>
    </recommendedName>
</protein>
<dbReference type="InParanoid" id="A7T1G7"/>
<evidence type="ECO:0000313" key="2">
    <source>
        <dbReference type="Proteomes" id="UP000001593"/>
    </source>
</evidence>
<dbReference type="eggNOG" id="KOG0620">
    <property type="taxonomic scope" value="Eukaryota"/>
</dbReference>
<keyword evidence="2" id="KW-1185">Reference proteome</keyword>
<dbReference type="InterPro" id="IPR050410">
    <property type="entry name" value="CCR4/nocturin_mRNA_transcr"/>
</dbReference>
<dbReference type="HOGENOM" id="CLU_842802_0_0_1"/>
<dbReference type="Proteomes" id="UP000001593">
    <property type="component" value="Unassembled WGS sequence"/>
</dbReference>
<dbReference type="EMBL" id="DS470108">
    <property type="protein sequence ID" value="EDO30198.1"/>
    <property type="molecule type" value="Genomic_DNA"/>
</dbReference>
<dbReference type="STRING" id="45351.A7T1G7"/>
<evidence type="ECO:0008006" key="3">
    <source>
        <dbReference type="Google" id="ProtNLM"/>
    </source>
</evidence>
<reference evidence="1 2" key="1">
    <citation type="journal article" date="2007" name="Science">
        <title>Sea anemone genome reveals ancestral eumetazoan gene repertoire and genomic organization.</title>
        <authorList>
            <person name="Putnam N.H."/>
            <person name="Srivastava M."/>
            <person name="Hellsten U."/>
            <person name="Dirks B."/>
            <person name="Chapman J."/>
            <person name="Salamov A."/>
            <person name="Terry A."/>
            <person name="Shapiro H."/>
            <person name="Lindquist E."/>
            <person name="Kapitonov V.V."/>
            <person name="Jurka J."/>
            <person name="Genikhovich G."/>
            <person name="Grigoriev I.V."/>
            <person name="Lucas S.M."/>
            <person name="Steele R.E."/>
            <person name="Finnerty J.R."/>
            <person name="Technau U."/>
            <person name="Martindale M.Q."/>
            <person name="Rokhsar D.S."/>
        </authorList>
    </citation>
    <scope>NUCLEOTIDE SEQUENCE [LARGE SCALE GENOMIC DNA]</scope>
    <source>
        <strain evidence="2">CH2 X CH6</strain>
    </source>
</reference>
<dbReference type="PANTHER" id="PTHR12121">
    <property type="entry name" value="CARBON CATABOLITE REPRESSOR PROTEIN 4"/>
    <property type="match status" value="1"/>
</dbReference>
<dbReference type="Gene3D" id="3.60.10.10">
    <property type="entry name" value="Endonuclease/exonuclease/phosphatase"/>
    <property type="match status" value="1"/>
</dbReference>
<dbReference type="InterPro" id="IPR036691">
    <property type="entry name" value="Endo/exonu/phosph_ase_sf"/>
</dbReference>